<dbReference type="Proteomes" id="UP000515976">
    <property type="component" value="Chromosome"/>
</dbReference>
<reference evidence="12 13" key="1">
    <citation type="submission" date="2020-08" db="EMBL/GenBank/DDBJ databases">
        <title>Genome sequence of Phycicoccus endophyticus JCM 31784T.</title>
        <authorList>
            <person name="Hyun D.-W."/>
            <person name="Bae J.-W."/>
        </authorList>
    </citation>
    <scope>NUCLEOTIDE SEQUENCE [LARGE SCALE GENOMIC DNA]</scope>
    <source>
        <strain evidence="12 13">JCM 31784</strain>
    </source>
</reference>
<dbReference type="RefSeq" id="WP_166098190.1">
    <property type="nucleotide sequence ID" value="NZ_BMMY01000001.1"/>
</dbReference>
<evidence type="ECO:0000256" key="3">
    <source>
        <dbReference type="ARBA" id="ARBA00022714"/>
    </source>
</evidence>
<keyword evidence="13" id="KW-1185">Reference proteome</keyword>
<evidence type="ECO:0000259" key="11">
    <source>
        <dbReference type="PROSITE" id="PS51296"/>
    </source>
</evidence>
<dbReference type="PANTHER" id="PTHR10134">
    <property type="entry name" value="CYTOCHROME B-C1 COMPLEX SUBUNIT RIESKE, MITOCHONDRIAL"/>
    <property type="match status" value="1"/>
</dbReference>
<proteinExistence type="predicted"/>
<evidence type="ECO:0000256" key="4">
    <source>
        <dbReference type="ARBA" id="ARBA00022723"/>
    </source>
</evidence>
<dbReference type="GO" id="GO:0046872">
    <property type="term" value="F:metal ion binding"/>
    <property type="evidence" value="ECO:0007669"/>
    <property type="project" value="UniProtKB-KW"/>
</dbReference>
<dbReference type="InterPro" id="IPR005805">
    <property type="entry name" value="Rieske_Fe-S_prot_C"/>
</dbReference>
<dbReference type="Pfam" id="PF00355">
    <property type="entry name" value="Rieske"/>
    <property type="match status" value="1"/>
</dbReference>
<dbReference type="InterPro" id="IPR036922">
    <property type="entry name" value="Rieske_2Fe-2S_sf"/>
</dbReference>
<organism evidence="12 13">
    <name type="scientific">Phycicoccus endophyticus</name>
    <dbReference type="NCBI Taxonomy" id="1690220"/>
    <lineage>
        <taxon>Bacteria</taxon>
        <taxon>Bacillati</taxon>
        <taxon>Actinomycetota</taxon>
        <taxon>Actinomycetes</taxon>
        <taxon>Micrococcales</taxon>
        <taxon>Intrasporangiaceae</taxon>
        <taxon>Phycicoccus</taxon>
    </lineage>
</organism>
<keyword evidence="5" id="KW-0408">Iron</keyword>
<evidence type="ECO:0000256" key="9">
    <source>
        <dbReference type="ARBA" id="ARBA00034078"/>
    </source>
</evidence>
<keyword evidence="6" id="KW-0411">Iron-sulfur</keyword>
<dbReference type="GO" id="GO:0051537">
    <property type="term" value="F:2 iron, 2 sulfur cluster binding"/>
    <property type="evidence" value="ECO:0007669"/>
    <property type="project" value="UniProtKB-KW"/>
</dbReference>
<keyword evidence="3" id="KW-0001">2Fe-2S</keyword>
<comment type="cofactor">
    <cofactor evidence="9">
        <name>[2Fe-2S] cluster</name>
        <dbReference type="ChEBI" id="CHEBI:190135"/>
    </cofactor>
</comment>
<evidence type="ECO:0000256" key="2">
    <source>
        <dbReference type="ARBA" id="ARBA00015816"/>
    </source>
</evidence>
<gene>
    <name evidence="12" type="ORF">H9L10_05500</name>
</gene>
<evidence type="ECO:0000313" key="13">
    <source>
        <dbReference type="Proteomes" id="UP000515976"/>
    </source>
</evidence>
<evidence type="ECO:0000256" key="1">
    <source>
        <dbReference type="ARBA" id="ARBA00002494"/>
    </source>
</evidence>
<dbReference type="FunFam" id="2.102.10.10:FF:000016">
    <property type="entry name" value="Nitrite reductase/ring-hydroxylating ferredoxin subunit"/>
    <property type="match status" value="1"/>
</dbReference>
<feature type="region of interest" description="Disordered" evidence="10">
    <location>
        <begin position="137"/>
        <end position="162"/>
    </location>
</feature>
<protein>
    <recommendedName>
        <fullName evidence="2">Cytochrome bc1 complex Rieske iron-sulfur subunit</fullName>
    </recommendedName>
    <alternativeName>
        <fullName evidence="8">Cytochrome bc1 reductase complex subunit QcrA</fullName>
    </alternativeName>
</protein>
<dbReference type="CDD" id="cd03467">
    <property type="entry name" value="Rieske"/>
    <property type="match status" value="1"/>
</dbReference>
<evidence type="ECO:0000256" key="8">
    <source>
        <dbReference type="ARBA" id="ARBA00029586"/>
    </source>
</evidence>
<dbReference type="InterPro" id="IPR017941">
    <property type="entry name" value="Rieske_2Fe-2S"/>
</dbReference>
<dbReference type="SUPFAM" id="SSF50022">
    <property type="entry name" value="ISP domain"/>
    <property type="match status" value="1"/>
</dbReference>
<dbReference type="GO" id="GO:0016705">
    <property type="term" value="F:oxidoreductase activity, acting on paired donors, with incorporation or reduction of molecular oxygen"/>
    <property type="evidence" value="ECO:0007669"/>
    <property type="project" value="UniProtKB-ARBA"/>
</dbReference>
<evidence type="ECO:0000256" key="10">
    <source>
        <dbReference type="SAM" id="MobiDB-lite"/>
    </source>
</evidence>
<dbReference type="AlphaFoldDB" id="A0A7G9R4D1"/>
<evidence type="ECO:0000256" key="5">
    <source>
        <dbReference type="ARBA" id="ARBA00023004"/>
    </source>
</evidence>
<dbReference type="Gene3D" id="2.102.10.10">
    <property type="entry name" value="Rieske [2Fe-2S] iron-sulphur domain"/>
    <property type="match status" value="1"/>
</dbReference>
<dbReference type="GO" id="GO:0016020">
    <property type="term" value="C:membrane"/>
    <property type="evidence" value="ECO:0007669"/>
    <property type="project" value="InterPro"/>
</dbReference>
<dbReference type="KEGG" id="pei:H9L10_05500"/>
<comment type="function">
    <text evidence="1">Iron-sulfur subunit of the cytochrome bc1 complex, an essential component of the respiratory electron transport chain required for ATP synthesis. The bc1 complex catalyzes the oxidation of menaquinol and the reduction of cytochrome c in the respiratory chain. The bc1 complex operates through a Q-cycle mechanism that couples electron transfer to generation of the proton gradient that drives ATP synthesis.</text>
</comment>
<evidence type="ECO:0000313" key="12">
    <source>
        <dbReference type="EMBL" id="QNN50456.1"/>
    </source>
</evidence>
<sequence>MTTATPDPSTAQPPRVGRRQTLHAVGVAGVAVTGAGLLAGCGSDDVEQAASSAAGAASSAASAAGSAASDLVEAAQIPVGGGKVFEAIQAVVTQPTDGDYKAFSSVCTHSGCQVDSVENGVIECPCHGSQFDISTGEVRQGPATDPLPEKSVSVDGDGITVT</sequence>
<dbReference type="PROSITE" id="PS51296">
    <property type="entry name" value="RIESKE"/>
    <property type="match status" value="1"/>
</dbReference>
<dbReference type="InterPro" id="IPR014349">
    <property type="entry name" value="Rieske_Fe-S_prot"/>
</dbReference>
<feature type="domain" description="Rieske" evidence="11">
    <location>
        <begin position="69"/>
        <end position="161"/>
    </location>
</feature>
<dbReference type="GO" id="GO:0004497">
    <property type="term" value="F:monooxygenase activity"/>
    <property type="evidence" value="ECO:0007669"/>
    <property type="project" value="UniProtKB-ARBA"/>
</dbReference>
<dbReference type="EMBL" id="CP060712">
    <property type="protein sequence ID" value="QNN50456.1"/>
    <property type="molecule type" value="Genomic_DNA"/>
</dbReference>
<name>A0A7G9R4D1_9MICO</name>
<evidence type="ECO:0000256" key="6">
    <source>
        <dbReference type="ARBA" id="ARBA00023014"/>
    </source>
</evidence>
<keyword evidence="4" id="KW-0479">Metal-binding</keyword>
<evidence type="ECO:0000256" key="7">
    <source>
        <dbReference type="ARBA" id="ARBA00023157"/>
    </source>
</evidence>
<keyword evidence="7" id="KW-1015">Disulfide bond</keyword>
<accession>A0A7G9R4D1</accession>
<dbReference type="PRINTS" id="PR00162">
    <property type="entry name" value="RIESKE"/>
</dbReference>